<keyword evidence="10" id="KW-0175">Coiled coil</keyword>
<comment type="subcellular location">
    <subcellularLocation>
        <location evidence="1">Cytoplasm</location>
    </subcellularLocation>
</comment>
<dbReference type="GO" id="GO:0005829">
    <property type="term" value="C:cytosol"/>
    <property type="evidence" value="ECO:0007669"/>
    <property type="project" value="TreeGrafter"/>
</dbReference>
<sequence length="89" mass="10365">MSEGKRRYKATIDGETYTIIGQKPQEHMRVVAETVDDQLNQLKEMTKGLDKEKRAILLAINAVSDQLAMRKELNEIKEKYKQLEENQEN</sequence>
<name>A0A1H6RKA8_9LACT</name>
<keyword evidence="5" id="KW-0717">Septation</keyword>
<dbReference type="GO" id="GO:0030428">
    <property type="term" value="C:cell septum"/>
    <property type="evidence" value="ECO:0007669"/>
    <property type="project" value="TreeGrafter"/>
</dbReference>
<evidence type="ECO:0000256" key="9">
    <source>
        <dbReference type="ARBA" id="ARBA00033158"/>
    </source>
</evidence>
<dbReference type="InterPro" id="IPR053712">
    <property type="entry name" value="Bac_CellDiv_Activator"/>
</dbReference>
<gene>
    <name evidence="11" type="ORF">SAMN04488113_10239</name>
</gene>
<dbReference type="Proteomes" id="UP000198564">
    <property type="component" value="Unassembled WGS sequence"/>
</dbReference>
<evidence type="ECO:0000256" key="1">
    <source>
        <dbReference type="ARBA" id="ARBA00004496"/>
    </source>
</evidence>
<dbReference type="InterPro" id="IPR007838">
    <property type="entry name" value="Cell_div_ZapA-like"/>
</dbReference>
<keyword evidence="12" id="KW-1185">Reference proteome</keyword>
<reference evidence="12" key="1">
    <citation type="submission" date="2016-10" db="EMBL/GenBank/DDBJ databases">
        <authorList>
            <person name="Varghese N."/>
            <person name="Submissions S."/>
        </authorList>
    </citation>
    <scope>NUCLEOTIDE SEQUENCE [LARGE SCALE GENOMIC DNA]</scope>
    <source>
        <strain evidence="12">DSM 25751</strain>
    </source>
</reference>
<dbReference type="GO" id="GO:0000917">
    <property type="term" value="P:division septum assembly"/>
    <property type="evidence" value="ECO:0007669"/>
    <property type="project" value="UniProtKB-KW"/>
</dbReference>
<dbReference type="OrthoDB" id="2139724at2"/>
<dbReference type="AlphaFoldDB" id="A0A1H6RKA8"/>
<accession>A0A1H6RKA8</accession>
<dbReference type="InterPro" id="IPR036192">
    <property type="entry name" value="Cell_div_ZapA-like_sf"/>
</dbReference>
<keyword evidence="6" id="KW-0131">Cell cycle</keyword>
<dbReference type="Gene3D" id="6.10.250.790">
    <property type="match status" value="1"/>
</dbReference>
<evidence type="ECO:0000256" key="4">
    <source>
        <dbReference type="ARBA" id="ARBA00022618"/>
    </source>
</evidence>
<dbReference type="PANTHER" id="PTHR34981:SF1">
    <property type="entry name" value="CELL DIVISION PROTEIN ZAPA"/>
    <property type="match status" value="1"/>
</dbReference>
<evidence type="ECO:0000256" key="2">
    <source>
        <dbReference type="ARBA" id="ARBA00015195"/>
    </source>
</evidence>
<dbReference type="RefSeq" id="WP_091632182.1">
    <property type="nucleotide sequence ID" value="NZ_FNYW01000002.1"/>
</dbReference>
<evidence type="ECO:0000256" key="10">
    <source>
        <dbReference type="SAM" id="Coils"/>
    </source>
</evidence>
<dbReference type="PANTHER" id="PTHR34981">
    <property type="entry name" value="CELL DIVISION PROTEIN ZAPA"/>
    <property type="match status" value="1"/>
</dbReference>
<evidence type="ECO:0000313" key="12">
    <source>
        <dbReference type="Proteomes" id="UP000198564"/>
    </source>
</evidence>
<dbReference type="EMBL" id="FNYW01000002">
    <property type="protein sequence ID" value="SEI52240.1"/>
    <property type="molecule type" value="Genomic_DNA"/>
</dbReference>
<evidence type="ECO:0000313" key="11">
    <source>
        <dbReference type="EMBL" id="SEI52240.1"/>
    </source>
</evidence>
<feature type="coiled-coil region" evidence="10">
    <location>
        <begin position="32"/>
        <end position="89"/>
    </location>
</feature>
<proteinExistence type="predicted"/>
<comment type="subunit">
    <text evidence="8">Homodimer. Interacts with FtsZ.</text>
</comment>
<dbReference type="Pfam" id="PF05164">
    <property type="entry name" value="ZapA"/>
    <property type="match status" value="1"/>
</dbReference>
<keyword evidence="4 11" id="KW-0132">Cell division</keyword>
<evidence type="ECO:0000256" key="7">
    <source>
        <dbReference type="ARBA" id="ARBA00024910"/>
    </source>
</evidence>
<dbReference type="STRING" id="1130080.SAMN04488113_10239"/>
<evidence type="ECO:0000256" key="3">
    <source>
        <dbReference type="ARBA" id="ARBA00022490"/>
    </source>
</evidence>
<organism evidence="11 12">
    <name type="scientific">Alkalibacterium gilvum</name>
    <dbReference type="NCBI Taxonomy" id="1130080"/>
    <lineage>
        <taxon>Bacteria</taxon>
        <taxon>Bacillati</taxon>
        <taxon>Bacillota</taxon>
        <taxon>Bacilli</taxon>
        <taxon>Lactobacillales</taxon>
        <taxon>Carnobacteriaceae</taxon>
        <taxon>Alkalibacterium</taxon>
    </lineage>
</organism>
<evidence type="ECO:0000256" key="6">
    <source>
        <dbReference type="ARBA" id="ARBA00023306"/>
    </source>
</evidence>
<dbReference type="GO" id="GO:0000921">
    <property type="term" value="P:septin ring assembly"/>
    <property type="evidence" value="ECO:0007669"/>
    <property type="project" value="TreeGrafter"/>
</dbReference>
<dbReference type="SUPFAM" id="SSF102829">
    <property type="entry name" value="Cell division protein ZapA-like"/>
    <property type="match status" value="1"/>
</dbReference>
<dbReference type="GO" id="GO:0043093">
    <property type="term" value="P:FtsZ-dependent cytokinesis"/>
    <property type="evidence" value="ECO:0007669"/>
    <property type="project" value="TreeGrafter"/>
</dbReference>
<dbReference type="GO" id="GO:0032153">
    <property type="term" value="C:cell division site"/>
    <property type="evidence" value="ECO:0007669"/>
    <property type="project" value="TreeGrafter"/>
</dbReference>
<comment type="function">
    <text evidence="7">Activator of cell division through the inhibition of FtsZ GTPase activity, therefore promoting FtsZ assembly into bundles of protofilaments necessary for the formation of the division Z ring. It is recruited early at mid-cell but it is not essential for cell division.</text>
</comment>
<protein>
    <recommendedName>
        <fullName evidence="2">Cell division protein ZapA</fullName>
    </recommendedName>
    <alternativeName>
        <fullName evidence="9">Z ring-associated protein ZapA</fullName>
    </alternativeName>
</protein>
<evidence type="ECO:0000256" key="8">
    <source>
        <dbReference type="ARBA" id="ARBA00026068"/>
    </source>
</evidence>
<keyword evidence="3" id="KW-0963">Cytoplasm</keyword>
<evidence type="ECO:0000256" key="5">
    <source>
        <dbReference type="ARBA" id="ARBA00023210"/>
    </source>
</evidence>